<evidence type="ECO:0000313" key="2">
    <source>
        <dbReference type="Proteomes" id="UP000256304"/>
    </source>
</evidence>
<evidence type="ECO:0000313" key="1">
    <source>
        <dbReference type="EMBL" id="REE78790.1"/>
    </source>
</evidence>
<reference evidence="1 2" key="1">
    <citation type="submission" date="2018-08" db="EMBL/GenBank/DDBJ databases">
        <title>Genomic Encyclopedia of Type Strains, Phase III (KMG-III): the genomes of soil and plant-associated and newly described type strains.</title>
        <authorList>
            <person name="Whitman W."/>
        </authorList>
    </citation>
    <scope>NUCLEOTIDE SEQUENCE [LARGE SCALE GENOMIC DNA]</scope>
    <source>
        <strain evidence="1 2">CGMCC 1.10966</strain>
    </source>
</reference>
<protein>
    <submittedName>
        <fullName evidence="1">Uncharacterized protein</fullName>
    </submittedName>
</protein>
<keyword evidence="2" id="KW-1185">Reference proteome</keyword>
<name>A0A3D9RPH4_9BACL</name>
<organism evidence="1 2">
    <name type="scientific">Paenibacillus taihuensis</name>
    <dbReference type="NCBI Taxonomy" id="1156355"/>
    <lineage>
        <taxon>Bacteria</taxon>
        <taxon>Bacillati</taxon>
        <taxon>Bacillota</taxon>
        <taxon>Bacilli</taxon>
        <taxon>Bacillales</taxon>
        <taxon>Paenibacillaceae</taxon>
        <taxon>Paenibacillus</taxon>
    </lineage>
</organism>
<sequence length="38" mass="4326">MNGTLRKLKGQFVLSGQFGHLRIPHRCKLPFAVLSFLD</sequence>
<dbReference type="AlphaFoldDB" id="A0A3D9RPH4"/>
<comment type="caution">
    <text evidence="1">The sequence shown here is derived from an EMBL/GenBank/DDBJ whole genome shotgun (WGS) entry which is preliminary data.</text>
</comment>
<dbReference type="EMBL" id="QTTN01000024">
    <property type="protein sequence ID" value="REE78790.1"/>
    <property type="molecule type" value="Genomic_DNA"/>
</dbReference>
<gene>
    <name evidence="1" type="ORF">A8990_12466</name>
</gene>
<accession>A0A3D9RPH4</accession>
<proteinExistence type="predicted"/>
<dbReference type="Proteomes" id="UP000256304">
    <property type="component" value="Unassembled WGS sequence"/>
</dbReference>